<proteinExistence type="predicted"/>
<dbReference type="GO" id="GO:0016616">
    <property type="term" value="F:oxidoreductase activity, acting on the CH-OH group of donors, NAD or NADP as acceptor"/>
    <property type="evidence" value="ECO:0007669"/>
    <property type="project" value="InterPro"/>
</dbReference>
<gene>
    <name evidence="2" type="ORF">G3M58_88010</name>
</gene>
<evidence type="ECO:0000313" key="2">
    <source>
        <dbReference type="EMBL" id="NEE22000.1"/>
    </source>
</evidence>
<comment type="caution">
    <text evidence="2">The sequence shown here is derived from an EMBL/GenBank/DDBJ whole genome shotgun (WGS) entry which is preliminary data.</text>
</comment>
<feature type="non-terminal residue" evidence="2">
    <location>
        <position position="76"/>
    </location>
</feature>
<sequence length="76" mass="7873">LISQAEHDPMAAAVLVTDSEELAAATEAELVPQVAATKHIKDRVEPALAGRQSAIVLVSSIADGLKVVDAYGAEHL</sequence>
<evidence type="ECO:0000256" key="1">
    <source>
        <dbReference type="ARBA" id="ARBA00023002"/>
    </source>
</evidence>
<name>A0A6G3XWX3_9ACTN</name>
<dbReference type="Pfam" id="PF00815">
    <property type="entry name" value="Histidinol_dh"/>
    <property type="match status" value="1"/>
</dbReference>
<protein>
    <submittedName>
        <fullName evidence="2">Histidinol dehydrogenase</fullName>
    </submittedName>
</protein>
<dbReference type="EMBL" id="JAAGMN010009504">
    <property type="protein sequence ID" value="NEE22000.1"/>
    <property type="molecule type" value="Genomic_DNA"/>
</dbReference>
<accession>A0A6G3XWX3</accession>
<dbReference type="GO" id="GO:0046872">
    <property type="term" value="F:metal ion binding"/>
    <property type="evidence" value="ECO:0007669"/>
    <property type="project" value="InterPro"/>
</dbReference>
<organism evidence="2">
    <name type="scientific">Streptomyces sp. SID7499</name>
    <dbReference type="NCBI Taxonomy" id="2706086"/>
    <lineage>
        <taxon>Bacteria</taxon>
        <taxon>Bacillati</taxon>
        <taxon>Actinomycetota</taxon>
        <taxon>Actinomycetes</taxon>
        <taxon>Kitasatosporales</taxon>
        <taxon>Streptomycetaceae</taxon>
        <taxon>Streptomyces</taxon>
    </lineage>
</organism>
<reference evidence="2" key="1">
    <citation type="submission" date="2020-01" db="EMBL/GenBank/DDBJ databases">
        <title>Insect and environment-associated Actinomycetes.</title>
        <authorList>
            <person name="Currrie C."/>
            <person name="Chevrette M."/>
            <person name="Carlson C."/>
            <person name="Stubbendieck R."/>
            <person name="Wendt-Pienkowski E."/>
        </authorList>
    </citation>
    <scope>NUCLEOTIDE SEQUENCE</scope>
    <source>
        <strain evidence="2">SID7499</strain>
    </source>
</reference>
<dbReference type="AlphaFoldDB" id="A0A6G3XWX3"/>
<dbReference type="InterPro" id="IPR012131">
    <property type="entry name" value="Hstdl_DH"/>
</dbReference>
<keyword evidence="1" id="KW-0560">Oxidoreductase</keyword>
<dbReference type="Gene3D" id="3.40.50.1980">
    <property type="entry name" value="Nitrogenase molybdenum iron protein domain"/>
    <property type="match status" value="1"/>
</dbReference>
<feature type="non-terminal residue" evidence="2">
    <location>
        <position position="1"/>
    </location>
</feature>
<dbReference type="GO" id="GO:0051287">
    <property type="term" value="F:NAD binding"/>
    <property type="evidence" value="ECO:0007669"/>
    <property type="project" value="InterPro"/>
</dbReference>